<organism evidence="1 2">
    <name type="scientific">Catenaria anguillulae PL171</name>
    <dbReference type="NCBI Taxonomy" id="765915"/>
    <lineage>
        <taxon>Eukaryota</taxon>
        <taxon>Fungi</taxon>
        <taxon>Fungi incertae sedis</taxon>
        <taxon>Blastocladiomycota</taxon>
        <taxon>Blastocladiomycetes</taxon>
        <taxon>Blastocladiales</taxon>
        <taxon>Catenariaceae</taxon>
        <taxon>Catenaria</taxon>
    </lineage>
</organism>
<reference evidence="1 2" key="1">
    <citation type="submission" date="2016-07" db="EMBL/GenBank/DDBJ databases">
        <title>Pervasive Adenine N6-methylation of Active Genes in Fungi.</title>
        <authorList>
            <consortium name="DOE Joint Genome Institute"/>
            <person name="Mondo S.J."/>
            <person name="Dannebaum R.O."/>
            <person name="Kuo R.C."/>
            <person name="Labutti K."/>
            <person name="Haridas S."/>
            <person name="Kuo A."/>
            <person name="Salamov A."/>
            <person name="Ahrendt S.R."/>
            <person name="Lipzen A."/>
            <person name="Sullivan W."/>
            <person name="Andreopoulos W.B."/>
            <person name="Clum A."/>
            <person name="Lindquist E."/>
            <person name="Daum C."/>
            <person name="Ramamoorthy G.K."/>
            <person name="Gryganskyi A."/>
            <person name="Culley D."/>
            <person name="Magnuson J.K."/>
            <person name="James T.Y."/>
            <person name="O'Malley M.A."/>
            <person name="Stajich J.E."/>
            <person name="Spatafora J.W."/>
            <person name="Visel A."/>
            <person name="Grigoriev I.V."/>
        </authorList>
    </citation>
    <scope>NUCLEOTIDE SEQUENCE [LARGE SCALE GENOMIC DNA]</scope>
    <source>
        <strain evidence="1 2">PL171</strain>
    </source>
</reference>
<sequence length="128" mass="14029">MHESSISVYFTTTSMMATDACTVVTDTDTEALPFELVDPVLILAARLIRPTNPQTRRLPSLGSDPAAAAAVETALTALHLVIHPSPDLCSTLLPRLPWFTARPHTGNRRWVLITWGLKSQRKGIPRST</sequence>
<dbReference type="Proteomes" id="UP000193411">
    <property type="component" value="Unassembled WGS sequence"/>
</dbReference>
<name>A0A1Y2HNY5_9FUNG</name>
<dbReference type="EMBL" id="MCFL01000022">
    <property type="protein sequence ID" value="ORZ35521.1"/>
    <property type="molecule type" value="Genomic_DNA"/>
</dbReference>
<protein>
    <submittedName>
        <fullName evidence="1">Uncharacterized protein</fullName>
    </submittedName>
</protein>
<proteinExistence type="predicted"/>
<comment type="caution">
    <text evidence="1">The sequence shown here is derived from an EMBL/GenBank/DDBJ whole genome shotgun (WGS) entry which is preliminary data.</text>
</comment>
<accession>A0A1Y2HNY5</accession>
<evidence type="ECO:0000313" key="2">
    <source>
        <dbReference type="Proteomes" id="UP000193411"/>
    </source>
</evidence>
<evidence type="ECO:0000313" key="1">
    <source>
        <dbReference type="EMBL" id="ORZ35521.1"/>
    </source>
</evidence>
<gene>
    <name evidence="1" type="ORF">BCR44DRAFT_1434392</name>
</gene>
<dbReference type="AlphaFoldDB" id="A0A1Y2HNY5"/>
<keyword evidence="2" id="KW-1185">Reference proteome</keyword>